<dbReference type="InterPro" id="IPR036397">
    <property type="entry name" value="RNaseH_sf"/>
</dbReference>
<accession>A0AAD8T3U3</accession>
<dbReference type="PANTHER" id="PTHR47074">
    <property type="entry name" value="BNAC02G40300D PROTEIN"/>
    <property type="match status" value="1"/>
</dbReference>
<protein>
    <recommendedName>
        <fullName evidence="1">RNase H type-1 domain-containing protein</fullName>
    </recommendedName>
</protein>
<dbReference type="GO" id="GO:0004523">
    <property type="term" value="F:RNA-DNA hybrid ribonuclease activity"/>
    <property type="evidence" value="ECO:0007669"/>
    <property type="project" value="InterPro"/>
</dbReference>
<dbReference type="AlphaFoldDB" id="A0AAD8T3U3"/>
<feature type="domain" description="RNase H type-1" evidence="1">
    <location>
        <begin position="257"/>
        <end position="331"/>
    </location>
</feature>
<dbReference type="GO" id="GO:0003676">
    <property type="term" value="F:nucleic acid binding"/>
    <property type="evidence" value="ECO:0007669"/>
    <property type="project" value="InterPro"/>
</dbReference>
<gene>
    <name evidence="2" type="ORF">QYE76_056784</name>
</gene>
<dbReference type="EMBL" id="JAUUTY010000003">
    <property type="protein sequence ID" value="KAK1668625.1"/>
    <property type="molecule type" value="Genomic_DNA"/>
</dbReference>
<dbReference type="Proteomes" id="UP001231189">
    <property type="component" value="Unassembled WGS sequence"/>
</dbReference>
<dbReference type="InterPro" id="IPR052929">
    <property type="entry name" value="RNase_H-like_EbsB-rel"/>
</dbReference>
<dbReference type="Gene3D" id="3.30.420.10">
    <property type="entry name" value="Ribonuclease H-like superfamily/Ribonuclease H"/>
    <property type="match status" value="1"/>
</dbReference>
<dbReference type="SUPFAM" id="SSF53098">
    <property type="entry name" value="Ribonuclease H-like"/>
    <property type="match status" value="1"/>
</dbReference>
<evidence type="ECO:0000313" key="3">
    <source>
        <dbReference type="Proteomes" id="UP001231189"/>
    </source>
</evidence>
<evidence type="ECO:0000259" key="1">
    <source>
        <dbReference type="Pfam" id="PF13456"/>
    </source>
</evidence>
<dbReference type="Pfam" id="PF13456">
    <property type="entry name" value="RVT_3"/>
    <property type="match status" value="1"/>
</dbReference>
<dbReference type="InterPro" id="IPR002156">
    <property type="entry name" value="RNaseH_domain"/>
</dbReference>
<evidence type="ECO:0000313" key="2">
    <source>
        <dbReference type="EMBL" id="KAK1668625.1"/>
    </source>
</evidence>
<organism evidence="2 3">
    <name type="scientific">Lolium multiflorum</name>
    <name type="common">Italian ryegrass</name>
    <name type="synonym">Lolium perenne subsp. multiflorum</name>
    <dbReference type="NCBI Taxonomy" id="4521"/>
    <lineage>
        <taxon>Eukaryota</taxon>
        <taxon>Viridiplantae</taxon>
        <taxon>Streptophyta</taxon>
        <taxon>Embryophyta</taxon>
        <taxon>Tracheophyta</taxon>
        <taxon>Spermatophyta</taxon>
        <taxon>Magnoliopsida</taxon>
        <taxon>Liliopsida</taxon>
        <taxon>Poales</taxon>
        <taxon>Poaceae</taxon>
        <taxon>BOP clade</taxon>
        <taxon>Pooideae</taxon>
        <taxon>Poodae</taxon>
        <taxon>Poeae</taxon>
        <taxon>Poeae Chloroplast Group 2 (Poeae type)</taxon>
        <taxon>Loliodinae</taxon>
        <taxon>Loliinae</taxon>
        <taxon>Lolium</taxon>
    </lineage>
</organism>
<dbReference type="CDD" id="cd06222">
    <property type="entry name" value="RNase_H_like"/>
    <property type="match status" value="1"/>
</dbReference>
<reference evidence="2" key="1">
    <citation type="submission" date="2023-07" db="EMBL/GenBank/DDBJ databases">
        <title>A chromosome-level genome assembly of Lolium multiflorum.</title>
        <authorList>
            <person name="Chen Y."/>
            <person name="Copetti D."/>
            <person name="Kolliker R."/>
            <person name="Studer B."/>
        </authorList>
    </citation>
    <scope>NUCLEOTIDE SEQUENCE</scope>
    <source>
        <strain evidence="2">02402/16</strain>
        <tissue evidence="2">Leaf</tissue>
    </source>
</reference>
<comment type="caution">
    <text evidence="2">The sequence shown here is derived from an EMBL/GenBank/DDBJ whole genome shotgun (WGS) entry which is preliminary data.</text>
</comment>
<dbReference type="InterPro" id="IPR012337">
    <property type="entry name" value="RNaseH-like_sf"/>
</dbReference>
<dbReference type="InterPro" id="IPR044730">
    <property type="entry name" value="RNase_H-like_dom_plant"/>
</dbReference>
<dbReference type="PANTHER" id="PTHR47074:SF73">
    <property type="entry name" value="OS04G0448401 PROTEIN"/>
    <property type="match status" value="1"/>
</dbReference>
<sequence length="332" mass="37654">MGFRDLVLFNQAMLGRQCWRLLTEPNSLCARVLKGRYYPNCEFWNAPKPRSSLYTWRSILFGKKLVQHGVRWGIGDGAHIRILRDSWIPGIPPEHLKPLLPLNPQATVSSLMADDSRTWDEDVVTSFFETSVASKILQIPLSRHGEVWRAVKLVYPIHLLRKYFSTPKAWVLDFLARSDDRELVTLAVTVWHLWEARNGVRNGEKRKHPTSLAEQIKAYTEMILLHLFKPLTSHSRETLATTSRWSPTPVGSVVIHVDAALFSSSSRMGVGIVIRNHMGNFLAACSRLLDQVTVPEIAEALAIRTAVSLAKDEGWNNVIMVSDCLSVIQRIR</sequence>
<name>A0AAD8T3U3_LOLMU</name>
<keyword evidence="3" id="KW-1185">Reference proteome</keyword>
<proteinExistence type="predicted"/>